<evidence type="ECO:0000313" key="5">
    <source>
        <dbReference type="Proteomes" id="UP000094329"/>
    </source>
</evidence>
<dbReference type="RefSeq" id="WP_069312758.1">
    <property type="nucleotide sequence ID" value="NZ_MDTU01000001.1"/>
</dbReference>
<keyword evidence="5" id="KW-1185">Reference proteome</keyword>
<keyword evidence="1 2" id="KW-0238">DNA-binding</keyword>
<dbReference type="Pfam" id="PF00440">
    <property type="entry name" value="TetR_N"/>
    <property type="match status" value="1"/>
</dbReference>
<dbReference type="InterPro" id="IPR036271">
    <property type="entry name" value="Tet_transcr_reg_TetR-rel_C_sf"/>
</dbReference>
<evidence type="ECO:0000259" key="3">
    <source>
        <dbReference type="PROSITE" id="PS50977"/>
    </source>
</evidence>
<gene>
    <name evidence="4" type="ORF">BGC07_08560</name>
</gene>
<dbReference type="Gene3D" id="1.10.10.60">
    <property type="entry name" value="Homeodomain-like"/>
    <property type="match status" value="1"/>
</dbReference>
<feature type="DNA-binding region" description="H-T-H motif" evidence="2">
    <location>
        <begin position="29"/>
        <end position="48"/>
    </location>
</feature>
<dbReference type="InterPro" id="IPR015292">
    <property type="entry name" value="Tscrpt_reg_YbiH_C"/>
</dbReference>
<dbReference type="PANTHER" id="PTHR30328">
    <property type="entry name" value="TRANSCRIPTIONAL REPRESSOR"/>
    <property type="match status" value="1"/>
</dbReference>
<evidence type="ECO:0000256" key="2">
    <source>
        <dbReference type="PROSITE-ProRule" id="PRU00335"/>
    </source>
</evidence>
<sequence length="211" mass="24203">MARKKERTRQKIIEVAIQCFADYGYDGTSIRTITNYAQVNVSAIAYHFGGKEKLYLAVIEFILGEMQRTLSPHAFHLMQLINEDHPKSYYRDKIIELLIAVANKSLEENTKYFFLIVIKEQIKPSVAADILYERHFNKMFSLIGSLLQKASSQQKSELEVKLMTQALLGEAFTFILGISNLKRELNIDEFDSKHIASLKKILAMTVEGFCQ</sequence>
<comment type="caution">
    <text evidence="4">The sequence shown here is derived from an EMBL/GenBank/DDBJ whole genome shotgun (WGS) entry which is preliminary data.</text>
</comment>
<dbReference type="InterPro" id="IPR009057">
    <property type="entry name" value="Homeodomain-like_sf"/>
</dbReference>
<dbReference type="PANTHER" id="PTHR30328:SF54">
    <property type="entry name" value="HTH-TYPE TRANSCRIPTIONAL REPRESSOR SCO4008"/>
    <property type="match status" value="1"/>
</dbReference>
<accession>A0ABX3A272</accession>
<evidence type="ECO:0000313" key="4">
    <source>
        <dbReference type="EMBL" id="ODN42962.1"/>
    </source>
</evidence>
<evidence type="ECO:0000256" key="1">
    <source>
        <dbReference type="ARBA" id="ARBA00023125"/>
    </source>
</evidence>
<dbReference type="SUPFAM" id="SSF46689">
    <property type="entry name" value="Homeodomain-like"/>
    <property type="match status" value="1"/>
</dbReference>
<feature type="domain" description="HTH tetR-type" evidence="3">
    <location>
        <begin position="6"/>
        <end position="66"/>
    </location>
</feature>
<dbReference type="Proteomes" id="UP000094329">
    <property type="component" value="Unassembled WGS sequence"/>
</dbReference>
<dbReference type="InterPro" id="IPR001647">
    <property type="entry name" value="HTH_TetR"/>
</dbReference>
<dbReference type="EMBL" id="MDTU01000001">
    <property type="protein sequence ID" value="ODN42962.1"/>
    <property type="molecule type" value="Genomic_DNA"/>
</dbReference>
<dbReference type="SUPFAM" id="SSF48498">
    <property type="entry name" value="Tetracyclin repressor-like, C-terminal domain"/>
    <property type="match status" value="1"/>
</dbReference>
<proteinExistence type="predicted"/>
<name>A0ABX3A272_9GAMM</name>
<dbReference type="InterPro" id="IPR050109">
    <property type="entry name" value="HTH-type_TetR-like_transc_reg"/>
</dbReference>
<dbReference type="Pfam" id="PF09209">
    <property type="entry name" value="CecR_C"/>
    <property type="match status" value="1"/>
</dbReference>
<dbReference type="Gene3D" id="1.10.357.10">
    <property type="entry name" value="Tetracycline Repressor, domain 2"/>
    <property type="match status" value="1"/>
</dbReference>
<organism evidence="4 5">
    <name type="scientific">Piscirickettsia litoralis</name>
    <dbReference type="NCBI Taxonomy" id="1891921"/>
    <lineage>
        <taxon>Bacteria</taxon>
        <taxon>Pseudomonadati</taxon>
        <taxon>Pseudomonadota</taxon>
        <taxon>Gammaproteobacteria</taxon>
        <taxon>Thiotrichales</taxon>
        <taxon>Piscirickettsiaceae</taxon>
        <taxon>Piscirickettsia</taxon>
    </lineage>
</organism>
<dbReference type="PROSITE" id="PS50977">
    <property type="entry name" value="HTH_TETR_2"/>
    <property type="match status" value="1"/>
</dbReference>
<protein>
    <recommendedName>
        <fullName evidence="3">HTH tetR-type domain-containing protein</fullName>
    </recommendedName>
</protein>
<reference evidence="4 5" key="1">
    <citation type="submission" date="2016-08" db="EMBL/GenBank/DDBJ databases">
        <title>Draft genome sequence of Candidatus Piscirickettsia litoralis, from seawater.</title>
        <authorList>
            <person name="Wan X."/>
            <person name="Lee A.J."/>
            <person name="Hou S."/>
            <person name="Donachie S.P."/>
        </authorList>
    </citation>
    <scope>NUCLEOTIDE SEQUENCE [LARGE SCALE GENOMIC DNA]</scope>
    <source>
        <strain evidence="4 5">Y2</strain>
    </source>
</reference>